<evidence type="ECO:0000313" key="3">
    <source>
        <dbReference type="Proteomes" id="UP001237592"/>
    </source>
</evidence>
<proteinExistence type="predicted"/>
<protein>
    <submittedName>
        <fullName evidence="2">Uncharacterized protein</fullName>
    </submittedName>
</protein>
<keyword evidence="1" id="KW-0812">Transmembrane</keyword>
<evidence type="ECO:0000313" key="2">
    <source>
        <dbReference type="EMBL" id="MDQ4628866.1"/>
    </source>
</evidence>
<feature type="transmembrane region" description="Helical" evidence="1">
    <location>
        <begin position="35"/>
        <end position="57"/>
    </location>
</feature>
<dbReference type="RefSeq" id="WP_307780355.1">
    <property type="nucleotide sequence ID" value="NZ_JAVFKP010000006.1"/>
</dbReference>
<dbReference type="EMBL" id="JAVFKP010000006">
    <property type="protein sequence ID" value="MDQ4628866.1"/>
    <property type="molecule type" value="Genomic_DNA"/>
</dbReference>
<name>A0ABU0Y2A2_9BURK</name>
<evidence type="ECO:0000256" key="1">
    <source>
        <dbReference type="SAM" id="Phobius"/>
    </source>
</evidence>
<keyword evidence="3" id="KW-1185">Reference proteome</keyword>
<dbReference type="Proteomes" id="UP001237592">
    <property type="component" value="Unassembled WGS sequence"/>
</dbReference>
<keyword evidence="1" id="KW-1133">Transmembrane helix</keyword>
<gene>
    <name evidence="2" type="ORF">RB624_23560</name>
</gene>
<sequence length="58" mass="6245">MSGRSDTQERDTADMKMDHVEYATKSDVAAARSAMILWCVGTIIAMSGVAFAVAKLVH</sequence>
<comment type="caution">
    <text evidence="2">The sequence shown here is derived from an EMBL/GenBank/DDBJ whole genome shotgun (WGS) entry which is preliminary data.</text>
</comment>
<accession>A0ABU0Y2A2</accession>
<reference evidence="2 3" key="1">
    <citation type="submission" date="2023-08" db="EMBL/GenBank/DDBJ databases">
        <title>Draft genome sequence of Janthinobacterium lividum.</title>
        <authorList>
            <person name="Chun B.H."/>
            <person name="Lee Y."/>
        </authorList>
    </citation>
    <scope>NUCLEOTIDE SEQUENCE [LARGE SCALE GENOMIC DNA]</scope>
    <source>
        <strain evidence="2 3">AMJK</strain>
    </source>
</reference>
<organism evidence="2 3">
    <name type="scientific">Janthinobacterium lividum</name>
    <dbReference type="NCBI Taxonomy" id="29581"/>
    <lineage>
        <taxon>Bacteria</taxon>
        <taxon>Pseudomonadati</taxon>
        <taxon>Pseudomonadota</taxon>
        <taxon>Betaproteobacteria</taxon>
        <taxon>Burkholderiales</taxon>
        <taxon>Oxalobacteraceae</taxon>
        <taxon>Janthinobacterium</taxon>
    </lineage>
</organism>
<keyword evidence="1" id="KW-0472">Membrane</keyword>